<comment type="caution">
    <text evidence="2">The sequence shown here is derived from an EMBL/GenBank/DDBJ whole genome shotgun (WGS) entry which is preliminary data.</text>
</comment>
<gene>
    <name evidence="2" type="ORF">B0I36DRAFT_323307</name>
</gene>
<dbReference type="RefSeq" id="XP_046012838.1">
    <property type="nucleotide sequence ID" value="XM_046153953.1"/>
</dbReference>
<feature type="chain" id="PRO_5040300890" evidence="1">
    <location>
        <begin position="21"/>
        <end position="71"/>
    </location>
</feature>
<proteinExistence type="predicted"/>
<evidence type="ECO:0000313" key="2">
    <source>
        <dbReference type="EMBL" id="KAH7031158.1"/>
    </source>
</evidence>
<keyword evidence="1" id="KW-0732">Signal</keyword>
<name>A0A9P9BQQ9_9PEZI</name>
<dbReference type="AlphaFoldDB" id="A0A9P9BQQ9"/>
<accession>A0A9P9BQQ9</accession>
<protein>
    <submittedName>
        <fullName evidence="2">Uncharacterized protein</fullName>
    </submittedName>
</protein>
<reference evidence="2" key="1">
    <citation type="journal article" date="2021" name="Nat. Commun.">
        <title>Genetic determinants of endophytism in the Arabidopsis root mycobiome.</title>
        <authorList>
            <person name="Mesny F."/>
            <person name="Miyauchi S."/>
            <person name="Thiergart T."/>
            <person name="Pickel B."/>
            <person name="Atanasova L."/>
            <person name="Karlsson M."/>
            <person name="Huettel B."/>
            <person name="Barry K.W."/>
            <person name="Haridas S."/>
            <person name="Chen C."/>
            <person name="Bauer D."/>
            <person name="Andreopoulos W."/>
            <person name="Pangilinan J."/>
            <person name="LaButti K."/>
            <person name="Riley R."/>
            <person name="Lipzen A."/>
            <person name="Clum A."/>
            <person name="Drula E."/>
            <person name="Henrissat B."/>
            <person name="Kohler A."/>
            <person name="Grigoriev I.V."/>
            <person name="Martin F.M."/>
            <person name="Hacquard S."/>
        </authorList>
    </citation>
    <scope>NUCLEOTIDE SEQUENCE</scope>
    <source>
        <strain evidence="2">MPI-CAGE-CH-0230</strain>
    </source>
</reference>
<sequence length="71" mass="7846">MLRVLFVHLGTTPLSVVASGETVMTTCGPRSLCRAERAGAPEPYDYARRLLRLQRDIVSTQRAACTIIQEV</sequence>
<organism evidence="2 3">
    <name type="scientific">Microdochium trichocladiopsis</name>
    <dbReference type="NCBI Taxonomy" id="1682393"/>
    <lineage>
        <taxon>Eukaryota</taxon>
        <taxon>Fungi</taxon>
        <taxon>Dikarya</taxon>
        <taxon>Ascomycota</taxon>
        <taxon>Pezizomycotina</taxon>
        <taxon>Sordariomycetes</taxon>
        <taxon>Xylariomycetidae</taxon>
        <taxon>Xylariales</taxon>
        <taxon>Microdochiaceae</taxon>
        <taxon>Microdochium</taxon>
    </lineage>
</organism>
<feature type="signal peptide" evidence="1">
    <location>
        <begin position="1"/>
        <end position="20"/>
    </location>
</feature>
<dbReference type="Proteomes" id="UP000756346">
    <property type="component" value="Unassembled WGS sequence"/>
</dbReference>
<keyword evidence="3" id="KW-1185">Reference proteome</keyword>
<dbReference type="GeneID" id="70183499"/>
<dbReference type="EMBL" id="JAGTJQ010000005">
    <property type="protein sequence ID" value="KAH7031158.1"/>
    <property type="molecule type" value="Genomic_DNA"/>
</dbReference>
<evidence type="ECO:0000256" key="1">
    <source>
        <dbReference type="SAM" id="SignalP"/>
    </source>
</evidence>
<evidence type="ECO:0000313" key="3">
    <source>
        <dbReference type="Proteomes" id="UP000756346"/>
    </source>
</evidence>